<dbReference type="InterPro" id="IPR000467">
    <property type="entry name" value="G_patch_dom"/>
</dbReference>
<accession>F4PAF7</accession>
<dbReference type="HOGENOM" id="CLU_033639_0_0_1"/>
<proteinExistence type="predicted"/>
<protein>
    <recommendedName>
        <fullName evidence="2">G-patch domain-containing protein</fullName>
    </recommendedName>
</protein>
<evidence type="ECO:0000313" key="3">
    <source>
        <dbReference type="EMBL" id="EGF77533.1"/>
    </source>
</evidence>
<feature type="region of interest" description="Disordered" evidence="1">
    <location>
        <begin position="129"/>
        <end position="153"/>
    </location>
</feature>
<evidence type="ECO:0000313" key="4">
    <source>
        <dbReference type="Proteomes" id="UP000007241"/>
    </source>
</evidence>
<dbReference type="InParanoid" id="F4PAF7"/>
<dbReference type="PANTHER" id="PTHR14195">
    <property type="entry name" value="G PATCH DOMAIN CONTAINING PROTEIN 2"/>
    <property type="match status" value="1"/>
</dbReference>
<keyword evidence="4" id="KW-1185">Reference proteome</keyword>
<reference evidence="3 4" key="1">
    <citation type="submission" date="2009-12" db="EMBL/GenBank/DDBJ databases">
        <title>The draft genome of Batrachochytrium dendrobatidis.</title>
        <authorList>
            <consortium name="US DOE Joint Genome Institute (JGI-PGF)"/>
            <person name="Kuo A."/>
            <person name="Salamov A."/>
            <person name="Schmutz J."/>
            <person name="Lucas S."/>
            <person name="Pitluck S."/>
            <person name="Rosenblum E."/>
            <person name="Stajich J."/>
            <person name="Eisen M."/>
            <person name="Grigoriev I.V."/>
        </authorList>
    </citation>
    <scope>NUCLEOTIDE SEQUENCE [LARGE SCALE GENOMIC DNA]</scope>
    <source>
        <strain evidence="4">JAM81 / FGSC 10211</strain>
    </source>
</reference>
<name>F4PAF7_BATDJ</name>
<feature type="compositionally biased region" description="Acidic residues" evidence="1">
    <location>
        <begin position="203"/>
        <end position="217"/>
    </location>
</feature>
<feature type="compositionally biased region" description="Basic residues" evidence="1">
    <location>
        <begin position="504"/>
        <end position="519"/>
    </location>
</feature>
<dbReference type="RefSeq" id="XP_006681645.1">
    <property type="nucleotide sequence ID" value="XM_006681582.1"/>
</dbReference>
<feature type="compositionally biased region" description="Polar residues" evidence="1">
    <location>
        <begin position="259"/>
        <end position="269"/>
    </location>
</feature>
<dbReference type="GeneID" id="18239295"/>
<dbReference type="EMBL" id="GL882891">
    <property type="protein sequence ID" value="EGF77533.1"/>
    <property type="molecule type" value="Genomic_DNA"/>
</dbReference>
<dbReference type="OrthoDB" id="21470at2759"/>
<sequence length="581" mass="65327">MSGFYIDTNADRDLYNTYKPSQSLASTVPQTPVVKHAYPSQSTTTRHLHRQKTRSKPLDTTRNKPKPKGRTGSKGKPQSVQSNVKLHHLGHSSDDEFIQDYIDNVDGDDDWTAYPVSGISSMSLGDEQPLVRQSRQTGQSVQQQSLQPKPHSPIVQQSSSLYQFESGILENLLHDVDTMNDTVRVGRHAKQSFMSSQACDSDSLCDDDSQTDTDSEYSESIHSNDSDISVDGYIDSVNDRTATVFDIDQESRYLQGTLSNSPLTWSNGSPRRMWRKSCDSQSETSSDEIDTIESMNTHANSQLMLDRHAEFRFQQILNGDFTQPSRSVSAEQASKISKSALKTQRKNDRRKAKQHVKSRHHDLTAQGRTFDAQLSNSRNPTQFNAVIKLFLHSINKMVHDFVVAKPQYGQLSLPPMMSDVRKFAVILVKRYQMRPKTMGKARSKYIEAYTTRTTCVPESWRTIPNEIMREKLFEIGEIADRFTGSVVKLHVARKPRMSPDSKMKRSHKTGMKKDPHHKHTVVKQGHVVGESSQPIGNENVGHKMLLAMGWNPGQSLGTGNKGIVDPVKVVIRTERSGLGAE</sequence>
<dbReference type="PROSITE" id="PS50174">
    <property type="entry name" value="G_PATCH"/>
    <property type="match status" value="1"/>
</dbReference>
<dbReference type="Pfam" id="PF01585">
    <property type="entry name" value="G-patch"/>
    <property type="match status" value="1"/>
</dbReference>
<feature type="region of interest" description="Disordered" evidence="1">
    <location>
        <begin position="259"/>
        <end position="293"/>
    </location>
</feature>
<dbReference type="GO" id="GO:0005634">
    <property type="term" value="C:nucleus"/>
    <property type="evidence" value="ECO:0000318"/>
    <property type="project" value="GO_Central"/>
</dbReference>
<feature type="region of interest" description="Disordered" evidence="1">
    <location>
        <begin position="24"/>
        <end position="81"/>
    </location>
</feature>
<dbReference type="Proteomes" id="UP000007241">
    <property type="component" value="Unassembled WGS sequence"/>
</dbReference>
<feature type="compositionally biased region" description="Basic residues" evidence="1">
    <location>
        <begin position="46"/>
        <end position="55"/>
    </location>
</feature>
<feature type="region of interest" description="Disordered" evidence="1">
    <location>
        <begin position="196"/>
        <end position="229"/>
    </location>
</feature>
<dbReference type="InterPro" id="IPR051189">
    <property type="entry name" value="Splicing_assoc_domain"/>
</dbReference>
<feature type="region of interest" description="Disordered" evidence="1">
    <location>
        <begin position="494"/>
        <end position="519"/>
    </location>
</feature>
<feature type="region of interest" description="Disordered" evidence="1">
    <location>
        <begin position="323"/>
        <end position="375"/>
    </location>
</feature>
<feature type="compositionally biased region" description="Basic residues" evidence="1">
    <location>
        <begin position="343"/>
        <end position="360"/>
    </location>
</feature>
<gene>
    <name evidence="3" type="ORF">BATDEDRAFT_27302</name>
</gene>
<feature type="domain" description="G-patch" evidence="2">
    <location>
        <begin position="537"/>
        <end position="581"/>
    </location>
</feature>
<organism evidence="3 4">
    <name type="scientific">Batrachochytrium dendrobatidis (strain JAM81 / FGSC 10211)</name>
    <name type="common">Frog chytrid fungus</name>
    <dbReference type="NCBI Taxonomy" id="684364"/>
    <lineage>
        <taxon>Eukaryota</taxon>
        <taxon>Fungi</taxon>
        <taxon>Fungi incertae sedis</taxon>
        <taxon>Chytridiomycota</taxon>
        <taxon>Chytridiomycota incertae sedis</taxon>
        <taxon>Chytridiomycetes</taxon>
        <taxon>Rhizophydiales</taxon>
        <taxon>Rhizophydiales incertae sedis</taxon>
        <taxon>Batrachochytrium</taxon>
    </lineage>
</organism>
<dbReference type="OMA" id="QWPRITF"/>
<feature type="compositionally biased region" description="Low complexity" evidence="1">
    <location>
        <begin position="133"/>
        <end position="147"/>
    </location>
</feature>
<feature type="compositionally biased region" description="Polar residues" evidence="1">
    <location>
        <begin position="323"/>
        <end position="342"/>
    </location>
</feature>
<dbReference type="GO" id="GO:0003676">
    <property type="term" value="F:nucleic acid binding"/>
    <property type="evidence" value="ECO:0007669"/>
    <property type="project" value="InterPro"/>
</dbReference>
<evidence type="ECO:0000259" key="2">
    <source>
        <dbReference type="PROSITE" id="PS50174"/>
    </source>
</evidence>
<feature type="compositionally biased region" description="Basic residues" evidence="1">
    <location>
        <begin position="63"/>
        <end position="73"/>
    </location>
</feature>
<dbReference type="AlphaFoldDB" id="F4PAF7"/>
<dbReference type="SMART" id="SM00443">
    <property type="entry name" value="G_patch"/>
    <property type="match status" value="1"/>
</dbReference>
<dbReference type="STRING" id="684364.F4PAF7"/>
<evidence type="ECO:0000256" key="1">
    <source>
        <dbReference type="SAM" id="MobiDB-lite"/>
    </source>
</evidence>